<dbReference type="GO" id="GO:0005524">
    <property type="term" value="F:ATP binding"/>
    <property type="evidence" value="ECO:0007669"/>
    <property type="project" value="UniProtKB-KW"/>
</dbReference>
<dbReference type="InParanoid" id="D8RPI4"/>
<comment type="similarity">
    <text evidence="3">Belongs to the ATP-dependent AMP-binding enzyme family.</text>
</comment>
<evidence type="ECO:0000259" key="13">
    <source>
        <dbReference type="Pfam" id="PF13193"/>
    </source>
</evidence>
<dbReference type="InterPro" id="IPR000873">
    <property type="entry name" value="AMP-dep_synth/lig_dom"/>
</dbReference>
<dbReference type="Gene3D" id="3.30.300.30">
    <property type="match status" value="1"/>
</dbReference>
<dbReference type="InterPro" id="IPR042099">
    <property type="entry name" value="ANL_N_sf"/>
</dbReference>
<dbReference type="AlphaFoldDB" id="D8RPI4"/>
<reference evidence="14 15" key="1">
    <citation type="journal article" date="2011" name="Science">
        <title>The Selaginella genome identifies genetic changes associated with the evolution of vascular plants.</title>
        <authorList>
            <person name="Banks J.A."/>
            <person name="Nishiyama T."/>
            <person name="Hasebe M."/>
            <person name="Bowman J.L."/>
            <person name="Gribskov M."/>
            <person name="dePamphilis C."/>
            <person name="Albert V.A."/>
            <person name="Aono N."/>
            <person name="Aoyama T."/>
            <person name="Ambrose B.A."/>
            <person name="Ashton N.W."/>
            <person name="Axtell M.J."/>
            <person name="Barker E."/>
            <person name="Barker M.S."/>
            <person name="Bennetzen J.L."/>
            <person name="Bonawitz N.D."/>
            <person name="Chapple C."/>
            <person name="Cheng C."/>
            <person name="Correa L.G."/>
            <person name="Dacre M."/>
            <person name="DeBarry J."/>
            <person name="Dreyer I."/>
            <person name="Elias M."/>
            <person name="Engstrom E.M."/>
            <person name="Estelle M."/>
            <person name="Feng L."/>
            <person name="Finet C."/>
            <person name="Floyd S.K."/>
            <person name="Frommer W.B."/>
            <person name="Fujita T."/>
            <person name="Gramzow L."/>
            <person name="Gutensohn M."/>
            <person name="Harholt J."/>
            <person name="Hattori M."/>
            <person name="Heyl A."/>
            <person name="Hirai T."/>
            <person name="Hiwatashi Y."/>
            <person name="Ishikawa M."/>
            <person name="Iwata M."/>
            <person name="Karol K.G."/>
            <person name="Koehler B."/>
            <person name="Kolukisaoglu U."/>
            <person name="Kubo M."/>
            <person name="Kurata T."/>
            <person name="Lalonde S."/>
            <person name="Li K."/>
            <person name="Li Y."/>
            <person name="Litt A."/>
            <person name="Lyons E."/>
            <person name="Manning G."/>
            <person name="Maruyama T."/>
            <person name="Michael T.P."/>
            <person name="Mikami K."/>
            <person name="Miyazaki S."/>
            <person name="Morinaga S."/>
            <person name="Murata T."/>
            <person name="Mueller-Roeber B."/>
            <person name="Nelson D.R."/>
            <person name="Obara M."/>
            <person name="Oguri Y."/>
            <person name="Olmstead R.G."/>
            <person name="Onodera N."/>
            <person name="Petersen B.L."/>
            <person name="Pils B."/>
            <person name="Prigge M."/>
            <person name="Rensing S.A."/>
            <person name="Riano-Pachon D.M."/>
            <person name="Roberts A.W."/>
            <person name="Sato Y."/>
            <person name="Scheller H.V."/>
            <person name="Schulz B."/>
            <person name="Schulz C."/>
            <person name="Shakirov E.V."/>
            <person name="Shibagaki N."/>
            <person name="Shinohara N."/>
            <person name="Shippen D.E."/>
            <person name="Soerensen I."/>
            <person name="Sotooka R."/>
            <person name="Sugimoto N."/>
            <person name="Sugita M."/>
            <person name="Sumikawa N."/>
            <person name="Tanurdzic M."/>
            <person name="Theissen G."/>
            <person name="Ulvskov P."/>
            <person name="Wakazuki S."/>
            <person name="Weng J.K."/>
            <person name="Willats W.W."/>
            <person name="Wipf D."/>
            <person name="Wolf P.G."/>
            <person name="Yang L."/>
            <person name="Zimmer A.D."/>
            <person name="Zhu Q."/>
            <person name="Mitros T."/>
            <person name="Hellsten U."/>
            <person name="Loque D."/>
            <person name="Otillar R."/>
            <person name="Salamov A."/>
            <person name="Schmutz J."/>
            <person name="Shapiro H."/>
            <person name="Lindquist E."/>
            <person name="Lucas S."/>
            <person name="Rokhsar D."/>
            <person name="Grigoriev I.V."/>
        </authorList>
    </citation>
    <scope>NUCLEOTIDE SEQUENCE [LARGE SCALE GENOMIC DNA]</scope>
</reference>
<keyword evidence="7" id="KW-0067">ATP-binding</keyword>
<evidence type="ECO:0000313" key="14">
    <source>
        <dbReference type="EMBL" id="EFJ26045.1"/>
    </source>
</evidence>
<dbReference type="Pfam" id="PF13193">
    <property type="entry name" value="AMP-binding_C"/>
    <property type="match status" value="1"/>
</dbReference>
<evidence type="ECO:0000256" key="3">
    <source>
        <dbReference type="ARBA" id="ARBA00006432"/>
    </source>
</evidence>
<dbReference type="SUPFAM" id="SSF56801">
    <property type="entry name" value="Acetyl-CoA synthetase-like"/>
    <property type="match status" value="1"/>
</dbReference>
<dbReference type="eggNOG" id="KOG1176">
    <property type="taxonomic scope" value="Eukaryota"/>
</dbReference>
<dbReference type="PANTHER" id="PTHR24096:SF406">
    <property type="entry name" value="4-COUMARATE--COA LIGASE 2"/>
    <property type="match status" value="1"/>
</dbReference>
<accession>D8RPI4</accession>
<dbReference type="EC" id="6.2.1.12" evidence="4"/>
<dbReference type="Proteomes" id="UP000001514">
    <property type="component" value="Unassembled WGS sequence"/>
</dbReference>
<dbReference type="OrthoDB" id="10253869at2759"/>
<evidence type="ECO:0000313" key="15">
    <source>
        <dbReference type="Proteomes" id="UP000001514"/>
    </source>
</evidence>
<feature type="domain" description="AMP-dependent synthetase/ligase" evidence="12">
    <location>
        <begin position="30"/>
        <end position="417"/>
    </location>
</feature>
<keyword evidence="6" id="KW-0547">Nucleotide-binding</keyword>
<evidence type="ECO:0000256" key="11">
    <source>
        <dbReference type="ARBA" id="ARBA00034252"/>
    </source>
</evidence>
<evidence type="ECO:0000256" key="8">
    <source>
        <dbReference type="ARBA" id="ARBA00023051"/>
    </source>
</evidence>
<evidence type="ECO:0000256" key="10">
    <source>
        <dbReference type="ARBA" id="ARBA00034223"/>
    </source>
</evidence>
<evidence type="ECO:0000259" key="12">
    <source>
        <dbReference type="Pfam" id="PF00501"/>
    </source>
</evidence>
<evidence type="ECO:0000256" key="6">
    <source>
        <dbReference type="ARBA" id="ARBA00022741"/>
    </source>
</evidence>
<proteinExistence type="inferred from homology"/>
<dbReference type="PANTHER" id="PTHR24096">
    <property type="entry name" value="LONG-CHAIN-FATTY-ACID--COA LIGASE"/>
    <property type="match status" value="1"/>
</dbReference>
<dbReference type="PROSITE" id="PS00455">
    <property type="entry name" value="AMP_BINDING"/>
    <property type="match status" value="1"/>
</dbReference>
<dbReference type="OMA" id="ANLHMTK"/>
<evidence type="ECO:0000256" key="9">
    <source>
        <dbReference type="ARBA" id="ARBA00034219"/>
    </source>
</evidence>
<dbReference type="CDD" id="cd05904">
    <property type="entry name" value="4CL"/>
    <property type="match status" value="1"/>
</dbReference>
<dbReference type="Gramene" id="EFJ26045">
    <property type="protein sequence ID" value="EFJ26045"/>
    <property type="gene ID" value="SELMODRAFT_173133"/>
</dbReference>
<gene>
    <name evidence="14" type="ORF">SELMODRAFT_173133</name>
</gene>
<evidence type="ECO:0000256" key="7">
    <source>
        <dbReference type="ARBA" id="ARBA00022840"/>
    </source>
</evidence>
<comment type="cofactor">
    <cofactor evidence="1">
        <name>Mg(2+)</name>
        <dbReference type="ChEBI" id="CHEBI:18420"/>
    </cofactor>
</comment>
<dbReference type="GO" id="GO:0009698">
    <property type="term" value="P:phenylpropanoid metabolic process"/>
    <property type="evidence" value="ECO:0007669"/>
    <property type="project" value="UniProtKB-KW"/>
</dbReference>
<comment type="catalytic activity">
    <reaction evidence="10">
        <text>(E)-4-coumaroyl-AMP + CoA = (E)-4-coumaroyl-CoA + AMP + H(+)</text>
        <dbReference type="Rhea" id="RHEA:72423"/>
        <dbReference type="ChEBI" id="CHEBI:15378"/>
        <dbReference type="ChEBI" id="CHEBI:57287"/>
        <dbReference type="ChEBI" id="CHEBI:85008"/>
        <dbReference type="ChEBI" id="CHEBI:192348"/>
        <dbReference type="ChEBI" id="CHEBI:456215"/>
    </reaction>
    <physiologicalReaction direction="left-to-right" evidence="10">
        <dbReference type="Rhea" id="RHEA:72424"/>
    </physiologicalReaction>
</comment>
<keyword evidence="8" id="KW-0587">Phenylpropanoid metabolism</keyword>
<organism evidence="15">
    <name type="scientific">Selaginella moellendorffii</name>
    <name type="common">Spikemoss</name>
    <dbReference type="NCBI Taxonomy" id="88036"/>
    <lineage>
        <taxon>Eukaryota</taxon>
        <taxon>Viridiplantae</taxon>
        <taxon>Streptophyta</taxon>
        <taxon>Embryophyta</taxon>
        <taxon>Tracheophyta</taxon>
        <taxon>Lycopodiopsida</taxon>
        <taxon>Selaginellales</taxon>
        <taxon>Selaginellaceae</taxon>
        <taxon>Selaginella</taxon>
    </lineage>
</organism>
<evidence type="ECO:0000256" key="2">
    <source>
        <dbReference type="ARBA" id="ARBA00004930"/>
    </source>
</evidence>
<evidence type="ECO:0000256" key="4">
    <source>
        <dbReference type="ARBA" id="ARBA00012959"/>
    </source>
</evidence>
<keyword evidence="5" id="KW-0436">Ligase</keyword>
<keyword evidence="15" id="KW-1185">Reference proteome</keyword>
<evidence type="ECO:0000256" key="1">
    <source>
        <dbReference type="ARBA" id="ARBA00001946"/>
    </source>
</evidence>
<comment type="catalytic activity">
    <reaction evidence="11">
        <text>(E)-4-coumarate + ATP + CoA = (E)-4-coumaroyl-CoA + AMP + diphosphate</text>
        <dbReference type="Rhea" id="RHEA:19641"/>
        <dbReference type="ChEBI" id="CHEBI:12876"/>
        <dbReference type="ChEBI" id="CHEBI:30616"/>
        <dbReference type="ChEBI" id="CHEBI:33019"/>
        <dbReference type="ChEBI" id="CHEBI:57287"/>
        <dbReference type="ChEBI" id="CHEBI:85008"/>
        <dbReference type="ChEBI" id="CHEBI:456215"/>
        <dbReference type="EC" id="6.2.1.12"/>
    </reaction>
    <physiologicalReaction direction="left-to-right" evidence="11">
        <dbReference type="Rhea" id="RHEA:19642"/>
    </physiologicalReaction>
</comment>
<dbReference type="Gene3D" id="3.40.50.12780">
    <property type="entry name" value="N-terminal domain of ligase-like"/>
    <property type="match status" value="1"/>
</dbReference>
<comment type="catalytic activity">
    <reaction evidence="9">
        <text>(E)-4-coumarate + ATP + H(+) = (E)-4-coumaroyl-AMP + diphosphate</text>
        <dbReference type="Rhea" id="RHEA:72419"/>
        <dbReference type="ChEBI" id="CHEBI:12876"/>
        <dbReference type="ChEBI" id="CHEBI:15378"/>
        <dbReference type="ChEBI" id="CHEBI:30616"/>
        <dbReference type="ChEBI" id="CHEBI:33019"/>
        <dbReference type="ChEBI" id="CHEBI:192348"/>
    </reaction>
    <physiologicalReaction direction="left-to-right" evidence="9">
        <dbReference type="Rhea" id="RHEA:72420"/>
    </physiologicalReaction>
</comment>
<dbReference type="InterPro" id="IPR020845">
    <property type="entry name" value="AMP-binding_CS"/>
</dbReference>
<evidence type="ECO:0000256" key="5">
    <source>
        <dbReference type="ARBA" id="ARBA00022598"/>
    </source>
</evidence>
<dbReference type="FunFam" id="3.30.300.30:FF:000007">
    <property type="entry name" value="4-coumarate--CoA ligase 2"/>
    <property type="match status" value="1"/>
</dbReference>
<dbReference type="Pfam" id="PF00501">
    <property type="entry name" value="AMP-binding"/>
    <property type="match status" value="1"/>
</dbReference>
<dbReference type="InterPro" id="IPR025110">
    <property type="entry name" value="AMP-bd_C"/>
</dbReference>
<protein>
    <recommendedName>
        <fullName evidence="4">4-coumarate--CoA ligase</fullName>
        <ecNumber evidence="4">6.2.1.12</ecNumber>
    </recommendedName>
</protein>
<dbReference type="GO" id="GO:0016207">
    <property type="term" value="F:4-coumarate-CoA ligase activity"/>
    <property type="evidence" value="ECO:0007669"/>
    <property type="project" value="UniProtKB-EC"/>
</dbReference>
<comment type="pathway">
    <text evidence="2">Phytoalexin biosynthesis; 3,4',5-trihydroxystilbene biosynthesis; 3,4',5-trihydroxystilbene from trans-4-coumarate: step 1/2.</text>
</comment>
<dbReference type="STRING" id="88036.D8RPI4"/>
<dbReference type="EMBL" id="GL377585">
    <property type="protein sequence ID" value="EFJ26045.1"/>
    <property type="molecule type" value="Genomic_DNA"/>
</dbReference>
<name>D8RPI4_SELML</name>
<dbReference type="FunFam" id="3.40.50.12780:FF:000003">
    <property type="entry name" value="Long-chain-fatty-acid--CoA ligase FadD"/>
    <property type="match status" value="1"/>
</dbReference>
<dbReference type="GO" id="GO:0016405">
    <property type="term" value="F:CoA-ligase activity"/>
    <property type="evidence" value="ECO:0000318"/>
    <property type="project" value="GO_Central"/>
</dbReference>
<sequence length="557" mass="60252">MATNTQEYIFRSKLPDIELQNHLPLTEYLFQRHQGKASSRPCLIDAEAGRVLSYGDVDLLARRVGAGLSRLGIRKGDVVMLLLPNCIEFVLAFLGAARIGATVTTANPLCTASEIEKQANGSGARMIVTQAAQIDKLDRLLHQDDQEREIYVMLVSDGFDPIKAAAKSADRSNVMFFASALLQADESECPEVEIAADVDVVTLPFSSGTTSLPKGVELTHKNLITCIAQLVDGENPNLFLHGNDRMLCVLPLFHIYCLSCVLFASLRAGAAIVVMRKYEIGAMLGAIQRFQVTAACLVPPILLALAKNPVVGDYDLSSLRFIMSGAAPLGKELERAIGDKLPGVIIAQGYGMTEAGPLISMSLAFAKTPFAIKSGSCGTIVRNTEAKIVDTETGESLAYGVCGEICLRGPQIMKGYLRNVEATMATIDKEGWLHTGDVGFIDRDEELFIVDRVKELIKFKGFQVAPAEIEALLVSHPRICDAAVVGKSDEVAGELPVAFVVRSPGILRVSEDDVKQFIAKQVVFYKRLHSVIFVDSIPKSAAGKILRKVLKSALSTN</sequence>
<feature type="domain" description="AMP-binding enzyme C-terminal" evidence="13">
    <location>
        <begin position="468"/>
        <end position="544"/>
    </location>
</feature>
<dbReference type="HOGENOM" id="CLU_000022_59_2_1"/>
<dbReference type="KEGG" id="smo:SELMODRAFT_173133"/>
<dbReference type="InterPro" id="IPR045851">
    <property type="entry name" value="AMP-bd_C_sf"/>
</dbReference>